<dbReference type="Proteomes" id="UP000198535">
    <property type="component" value="Unassembled WGS sequence"/>
</dbReference>
<evidence type="ECO:0000313" key="1">
    <source>
        <dbReference type="EMBL" id="SFM16314.1"/>
    </source>
</evidence>
<dbReference type="AlphaFoldDB" id="A0A1I4NLB6"/>
<protein>
    <submittedName>
        <fullName evidence="1">Uncharacterized protein</fullName>
    </submittedName>
</protein>
<dbReference type="RefSeq" id="WP_091931756.1">
    <property type="nucleotide sequence ID" value="NZ_FOUJ01000001.1"/>
</dbReference>
<gene>
    <name evidence="1" type="ORF">SAMN04488696_0129</name>
</gene>
<dbReference type="OrthoDB" id="124532at2157"/>
<organism evidence="1 2">
    <name type="scientific">Methanolobus profundi</name>
    <dbReference type="NCBI Taxonomy" id="487685"/>
    <lineage>
        <taxon>Archaea</taxon>
        <taxon>Methanobacteriati</taxon>
        <taxon>Methanobacteriota</taxon>
        <taxon>Stenosarchaea group</taxon>
        <taxon>Methanomicrobia</taxon>
        <taxon>Methanosarcinales</taxon>
        <taxon>Methanosarcinaceae</taxon>
        <taxon>Methanolobus</taxon>
    </lineage>
</organism>
<name>A0A1I4NLB6_9EURY</name>
<dbReference type="EMBL" id="FOUJ01000001">
    <property type="protein sequence ID" value="SFM16314.1"/>
    <property type="molecule type" value="Genomic_DNA"/>
</dbReference>
<keyword evidence="2" id="KW-1185">Reference proteome</keyword>
<evidence type="ECO:0000313" key="2">
    <source>
        <dbReference type="Proteomes" id="UP000198535"/>
    </source>
</evidence>
<reference evidence="2" key="1">
    <citation type="submission" date="2016-10" db="EMBL/GenBank/DDBJ databases">
        <authorList>
            <person name="Varghese N."/>
            <person name="Submissions S."/>
        </authorList>
    </citation>
    <scope>NUCLEOTIDE SEQUENCE [LARGE SCALE GENOMIC DNA]</scope>
    <source>
        <strain evidence="2">Mob M</strain>
    </source>
</reference>
<proteinExistence type="predicted"/>
<accession>A0A1I4NLB6</accession>
<sequence length="88" mass="10269">MIKTSDPVKNEQELYNKIDQYRKEHRTSALTTYDVQPFIETQPHDLHPDIVLKNIILGNACAWGTYDTACGHLENNIHAFRHFQVFNI</sequence>